<proteinExistence type="predicted"/>
<feature type="domain" description="Nbr1 FW" evidence="5">
    <location>
        <begin position="391"/>
        <end position="476"/>
    </location>
</feature>
<evidence type="ECO:0000259" key="5">
    <source>
        <dbReference type="Pfam" id="PF16158"/>
    </source>
</evidence>
<dbReference type="Pfam" id="PF16158">
    <property type="entry name" value="N_BRCA1_IG"/>
    <property type="match status" value="3"/>
</dbReference>
<evidence type="ECO:0000256" key="4">
    <source>
        <dbReference type="SAM" id="MobiDB-lite"/>
    </source>
</evidence>
<dbReference type="Gene3D" id="2.180.10.10">
    <property type="entry name" value="RHS repeat-associated core"/>
    <property type="match status" value="2"/>
</dbReference>
<feature type="region of interest" description="Disordered" evidence="4">
    <location>
        <begin position="3179"/>
        <end position="3198"/>
    </location>
</feature>
<comment type="subcellular location">
    <subcellularLocation>
        <location evidence="1">Secreted</location>
    </subcellularLocation>
</comment>
<gene>
    <name evidence="6" type="ORF">GTP27_17775</name>
</gene>
<dbReference type="InterPro" id="IPR050708">
    <property type="entry name" value="T6SS_VgrG/RHS"/>
</dbReference>
<dbReference type="InterPro" id="IPR022385">
    <property type="entry name" value="Rhs_assc_core"/>
</dbReference>
<feature type="domain" description="Nbr1 FW" evidence="5">
    <location>
        <begin position="175"/>
        <end position="264"/>
    </location>
</feature>
<dbReference type="InterPro" id="IPR031325">
    <property type="entry name" value="RHS_repeat"/>
</dbReference>
<dbReference type="Pfam" id="PF03534">
    <property type="entry name" value="SpvB"/>
    <property type="match status" value="1"/>
</dbReference>
<reference evidence="6 7" key="1">
    <citation type="submission" date="2019-12" db="EMBL/GenBank/DDBJ databases">
        <title>Novel species isolated from a subtropical stream in China.</title>
        <authorList>
            <person name="Lu H."/>
        </authorList>
    </citation>
    <scope>NUCLEOTIDE SEQUENCE [LARGE SCALE GENOMIC DNA]</scope>
    <source>
        <strain evidence="6 7">CY13W</strain>
    </source>
</reference>
<dbReference type="InterPro" id="IPR006530">
    <property type="entry name" value="YD"/>
</dbReference>
<dbReference type="Gene3D" id="2.60.40.10">
    <property type="entry name" value="Immunoglobulins"/>
    <property type="match status" value="8"/>
</dbReference>
<evidence type="ECO:0000313" key="6">
    <source>
        <dbReference type="EMBL" id="MYM41170.1"/>
    </source>
</evidence>
<dbReference type="Proteomes" id="UP000478090">
    <property type="component" value="Unassembled WGS sequence"/>
</dbReference>
<dbReference type="EMBL" id="WWCM01000014">
    <property type="protein sequence ID" value="MYM41170.1"/>
    <property type="molecule type" value="Genomic_DNA"/>
</dbReference>
<keyword evidence="7" id="KW-1185">Reference proteome</keyword>
<dbReference type="InterPro" id="IPR013783">
    <property type="entry name" value="Ig-like_fold"/>
</dbReference>
<dbReference type="InterPro" id="IPR003284">
    <property type="entry name" value="Sal_SpvB"/>
</dbReference>
<sequence>MRLSSLNAVSKTIEVLLHFMQHLRSLALVVIFLLFSLISGTASAINNASFVSWSGVPSSMAPGQTANVTVIMKNTGTSVWQAGSDFKLGSANPFNNWNWGTSRVLLSSDVAAGDSAVFSFTITAPSTQQTYYFQWQMLQEGVAWFGQMTPSQSISIVAPTPVYGASFAGQSNVPTQMVVGKNATVSITMTNTGNTNWTSADQFYLGAQNPVNNYNWGLNRVSVPGTIKPGQSATFSFTITAPSTQGSYHFQWQMLKEGVTWFGTASTDTVIPVTLPPAPTVSINPVSPSSVSSASNSYPVSVSGTASAASGASLKEIDLYDTYNGTTTKIAGLTTNLTSPSFNVTLSGYGAHTLQLQAIDTNNSTGQSGTTSFVLNAPADDASYSGQNVPTQVQVSTSFPVSFTMTNSGTTTWASGTYTLTDGVTTWGTTSIPLGTSVAPGQSYSFTGNLTAPSTPSLTGYTMSWRLAKNGVAFGSATPNTTVKVVPPPPTVSLSSPSSNYSVLTSNTSTTLSVSGTAAAGTGGSLTEVDVYDTYNGTTSKIGVATTGLSAPSISVTLNGLGIHVLRLQAIDNFGQSVPSGTVTVTLNAPGVPTVSLTSPTATGQYYSSGSTPTIQVTGSAAPAAGTTITRLDVLEGSTTLATVNTSSISQKIALAAGQHTLTLLAKNNYNNTSSASVTINVGTAVSGNSAVFVSQTVPNTMRAGQPYSVPVTFINNGTTTWTPSGINAYRLGAINPSDNLNWNSVARTQLSGPVATGEQVTFMVPVTAPAPGTYHFQWQMVQEYVNWFGTPSTDVLVTTANGVGPTASLTATPTNARMSGTTPVTVTFTGSGAETPTTVTKLELFADPNGLGFVSAPVNTVTGNAASLSMTYSAALNAGIYRYKIRSTDSAGIQTDSLPVLINITNSSLLGQVNGVRVDSSSVPQLNGWVCRDTSTEALAYQVLTNAPTLATGGKVVASGTASDSTDNENSAAQAACHTPGTAHHFNVDLTTLNGVAAGTPLYVAAKTVDGTSIILPCADGNCVMPSGLRIALTTPKNGDVYHGTSPVFARATMNLDGPYDEVSFNIGGQWVVGVADTPSRMYWARRDLEPSSSPYPVQAKVRQGTTLLYSPVNFVNVIPAPDVTVSLSAPASASLNTMLTLSATPTPATSVSSVKFFANGSVVATGTNNAGVWTAQWTPTTANSFAMTAIAYDGNGTVLATSSATNLVVSASVSSSTPIAVAITPPHLSNGDAGTLPGELSVSNDGAATYSIDIVVPPGTAGLVPQLSFNYSSQVGNGPLGVGWRLGGMSSIHRCGKTVAQDYVNDRIGFGQSDRLCLDGQRLVLVNLPPSDANYWASNAEYRTEIDSFSRITRLGSGFKVEAKDGRIMTYGVKPDGTTSTSRVSAITGIVNAGTTYCKTPTSMVCNSPAKSDALSWALDSIKDRFGNFIAYEYTQDPSTGEHRPDTIRYGGNGMSPHAAVKFTFEDVDRQDSWTRYVDEARNDLRRRLSKITTYVGSSLTGDVASSGTPVREYSLAYEYSPSSGRSLLNSVSLRARSANGTWTTLPATTFAWGKPDSGKMPGFVSKGNWPGAPVLVTHNSTAKYHPEYFAFADFENHGYVDALEKRIADTTKPKVTIVTDNPIQPDTLATRYRYFHNNGTGYDQYYYTLSTGKAFAVLATGDFNGDGSPDLLVAMVDPNNSNARIAKICTSPLGKGENVLGAPGSTITFNCDNNLGAYGSNSQSGMPFVVDVLGNGRSAHYSKVAVDANDNYYATLCIDIDCKIDNSPPVTVLGLERPEDGDFPQVPDNTYTRFEEMVDFAGVGKPADVRWSWSHFIFRSSGDGGTSPVQLSTWYGLTPTIIVPGFHASGVLNDGGLTSWTSSTTYGPYCTNLIGCGNIHPYYFHPPRPTATVAADFNGSGYSGLLFGFVENGTDANGKAIWTKAQTNLCLSTGRGLDCGISTTNSGAGSYSPIAAVGNFVGDGMPAVLTNNMNMCRVTGDTRTSNGFTPNIVCSPWIGNIPAESDDTSMVDKLMFLDLKGTGRTQMVIYHPGKFDANNVWQPNDTWEVFEPIDMAKDGQALDRIHQVTNGLNGVSSVAYADGLPSGVVSQSGTIKPEMTRHITSNVGKIVKSITRTNGVAGDHTISYTYQDAQVDTSGRGSLGFAKVTAADNLTGITTTTALRQDFPFTGMPSGTTVAASGVTLTATTNVYKTLDIPQDNGVKTNFAYLNESTVLRADLNGSNLGKVWTHGVSYDNWGNLLTSTVETSDASVSSAATQTFIATTTNDYPISVDKANWLISLLRSAKVERAQTGDPTAITRVVGYTYTTDNTGQVKAMTESTPNDSALTVTTEFTRAPDSNGRSFGLVTTKAVSWTDPLDNSLVTRSEATDYDANGRYPTKFTNAVRHVENRTYEPGTGALASVKDVNDLTTTYTNDGFGRVISETRADGNVSYQYRKQCDGACPSGAVMAQITEHFKGNLRTTVPSIVYKDNVGHTLQTKTWGFDGAPITAEQSYNDATLTYTTTQPHFETQASVLAKTEMRDVLGRVIQTTTKDEQGLDVSSTASYQGFVRDLKNARNYHQIETRDALGQLWKVVDAKNGTTLFGHDAFGNLTQTIDPDTNVINVAFDPMGHRISMNDPDLGLITYKVDAIGQVRQQQTAEQKKQNVSTTMTYDGIGRMTARVGGGEDEHWTFDTATMGTGKLYEAYTLIRGVKDYSRIHTYDSFGHPQSTSIKLDVTYVTTVGYDDWSRPITTTYTRGTDAPKVYDQRYNGYGYLYHLESSGQTLRDVTKQDAALRVRTVALGNGDKSTSDYNDYTALLTGATVQNSSGIALLTLGYQHDAVGNVTTRTQYWNGGAGFSETITYDELNRIWTSQVSGQGQQVFTYMAGGGILTKTGVGTGNYQYGTQGSGAVRPHAVKSIDGLAGIFTYDDNGNLLTGRGRTVTWTLFDMPATISNGTSSSTFAYGPERQRVRETRKDSVIVFADAQEVELATDGITVTSVKTYWPGGGGFDLDKPNQAAQRNWVHNDQLGSVVAITDGSGALKVGDELSYDVWGKRRPGTGAAPSEFSARSLAPNATDNKGFTGHEMLDQLDLVHMNGRVYDPYTAKFLSADPLVQDPTNGQNYNRYSYVLNNPTNMIDPTGFSGDCSGSKSGLTAMGCGSWKVVGDFFSYAEKALLGGETKADVAASVGSGTIRGPSGTDNENVKSQKSADKGVIGKAWDVVKGAAIGLVENAAADAHDMPMGGRGRELGLDMPTPREMCGGCDYKPGQVLPAPANAEQELGRDLAPIVSIVISGARRPSLSGLSFGQMRTALETAQEAYKGSTAIGHALSKHAGRNPQIWGRMSGAMKTWNAQAMTHFREIVRAPGEFQEKAYDGIKFLEKRLEDGRGIRLNMDSTFKGFID</sequence>
<organism evidence="6 7">
    <name type="scientific">Duganella qianjiadongensis</name>
    <dbReference type="NCBI Taxonomy" id="2692176"/>
    <lineage>
        <taxon>Bacteria</taxon>
        <taxon>Pseudomonadati</taxon>
        <taxon>Pseudomonadota</taxon>
        <taxon>Betaproteobacteria</taxon>
        <taxon>Burkholderiales</taxon>
        <taxon>Oxalobacteraceae</taxon>
        <taxon>Telluria group</taxon>
        <taxon>Duganella</taxon>
    </lineage>
</organism>
<evidence type="ECO:0000313" key="7">
    <source>
        <dbReference type="Proteomes" id="UP000478090"/>
    </source>
</evidence>
<keyword evidence="3" id="KW-0843">Virulence</keyword>
<dbReference type="PANTHER" id="PTHR32305">
    <property type="match status" value="1"/>
</dbReference>
<dbReference type="Pfam" id="PF05593">
    <property type="entry name" value="RHS_repeat"/>
    <property type="match status" value="1"/>
</dbReference>
<dbReference type="NCBIfam" id="TIGR01643">
    <property type="entry name" value="YD_repeat_2x"/>
    <property type="match status" value="1"/>
</dbReference>
<dbReference type="NCBIfam" id="TIGR03696">
    <property type="entry name" value="Rhs_assc_core"/>
    <property type="match status" value="1"/>
</dbReference>
<evidence type="ECO:0000256" key="1">
    <source>
        <dbReference type="ARBA" id="ARBA00004613"/>
    </source>
</evidence>
<dbReference type="RefSeq" id="WP_161040497.1">
    <property type="nucleotide sequence ID" value="NZ_WWCM01000014.1"/>
</dbReference>
<comment type="caution">
    <text evidence="6">The sequence shown here is derived from an EMBL/GenBank/DDBJ whole genome shotgun (WGS) entry which is preliminary data.</text>
</comment>
<dbReference type="PANTHER" id="PTHR32305:SF15">
    <property type="entry name" value="PROTEIN RHSA-RELATED"/>
    <property type="match status" value="1"/>
</dbReference>
<dbReference type="InterPro" id="IPR032350">
    <property type="entry name" value="Nbr1_FW"/>
</dbReference>
<accession>A0ABW9VRH2</accession>
<evidence type="ECO:0000256" key="2">
    <source>
        <dbReference type="ARBA" id="ARBA00022525"/>
    </source>
</evidence>
<name>A0ABW9VRH2_9BURK</name>
<evidence type="ECO:0000256" key="3">
    <source>
        <dbReference type="ARBA" id="ARBA00023026"/>
    </source>
</evidence>
<keyword evidence="2" id="KW-0964">Secreted</keyword>
<protein>
    <recommendedName>
        <fullName evidence="5">Nbr1 FW domain-containing protein</fullName>
    </recommendedName>
</protein>
<feature type="domain" description="Nbr1 FW" evidence="5">
    <location>
        <begin position="59"/>
        <end position="147"/>
    </location>
</feature>